<name>A0A316VBC8_9BASI</name>
<proteinExistence type="predicted"/>
<keyword evidence="2" id="KW-1185">Reference proteome</keyword>
<gene>
    <name evidence="1" type="ORF">FA14DRAFT_122309</name>
</gene>
<dbReference type="InParanoid" id="A0A316VBC8"/>
<dbReference type="STRING" id="1280837.A0A316VBC8"/>
<dbReference type="OrthoDB" id="21617at2759"/>
<dbReference type="Proteomes" id="UP000245771">
    <property type="component" value="Unassembled WGS sequence"/>
</dbReference>
<feature type="non-terminal residue" evidence="1">
    <location>
        <position position="1"/>
    </location>
</feature>
<accession>A0A316VBC8</accession>
<dbReference type="EMBL" id="KZ819603">
    <property type="protein sequence ID" value="PWN34816.1"/>
    <property type="molecule type" value="Genomic_DNA"/>
</dbReference>
<evidence type="ECO:0000313" key="2">
    <source>
        <dbReference type="Proteomes" id="UP000245771"/>
    </source>
</evidence>
<reference evidence="1 2" key="1">
    <citation type="journal article" date="2018" name="Mol. Biol. Evol.">
        <title>Broad Genomic Sampling Reveals a Smut Pathogenic Ancestry of the Fungal Clade Ustilaginomycotina.</title>
        <authorList>
            <person name="Kijpornyongpan T."/>
            <person name="Mondo S.J."/>
            <person name="Barry K."/>
            <person name="Sandor L."/>
            <person name="Lee J."/>
            <person name="Lipzen A."/>
            <person name="Pangilinan J."/>
            <person name="LaButti K."/>
            <person name="Hainaut M."/>
            <person name="Henrissat B."/>
            <person name="Grigoriev I.V."/>
            <person name="Spatafora J.W."/>
            <person name="Aime M.C."/>
        </authorList>
    </citation>
    <scope>NUCLEOTIDE SEQUENCE [LARGE SCALE GENOMIC DNA]</scope>
    <source>
        <strain evidence="1 2">MCA 3882</strain>
    </source>
</reference>
<protein>
    <submittedName>
        <fullName evidence="1">Uncharacterized protein</fullName>
    </submittedName>
</protein>
<sequence length="108" mass="12658">EDLRFISFAQALPHLTKLSKDDRFLEQLLAIKTQQDEMEQSLANQRQKVPANESQQFDKSILQKWDSLYARQQERLQQLGVPCFFATQDPAHLRKQQRVFDVLSGLLE</sequence>
<dbReference type="RefSeq" id="XP_025355118.1">
    <property type="nucleotide sequence ID" value="XM_025496512.1"/>
</dbReference>
<dbReference type="GeneID" id="37018293"/>
<evidence type="ECO:0000313" key="1">
    <source>
        <dbReference type="EMBL" id="PWN34816.1"/>
    </source>
</evidence>
<dbReference type="AlphaFoldDB" id="A0A316VBC8"/>
<organism evidence="1 2">
    <name type="scientific">Meira miltonrushii</name>
    <dbReference type="NCBI Taxonomy" id="1280837"/>
    <lineage>
        <taxon>Eukaryota</taxon>
        <taxon>Fungi</taxon>
        <taxon>Dikarya</taxon>
        <taxon>Basidiomycota</taxon>
        <taxon>Ustilaginomycotina</taxon>
        <taxon>Exobasidiomycetes</taxon>
        <taxon>Exobasidiales</taxon>
        <taxon>Brachybasidiaceae</taxon>
        <taxon>Meira</taxon>
    </lineage>
</organism>